<evidence type="ECO:0000256" key="2">
    <source>
        <dbReference type="SAM" id="MobiDB-lite"/>
    </source>
</evidence>
<dbReference type="InterPro" id="IPR036412">
    <property type="entry name" value="HAD-like_sf"/>
</dbReference>
<dbReference type="Pfam" id="PF00982">
    <property type="entry name" value="Glyco_transf_20"/>
    <property type="match status" value="1"/>
</dbReference>
<accession>A0ABY4FV61</accession>
<reference evidence="3 4" key="1">
    <citation type="submission" date="2022-04" db="EMBL/GenBank/DDBJ databases">
        <title>Leucobacter sp. isolated from rhizosphere of onion.</title>
        <authorList>
            <person name="Won M."/>
            <person name="Lee C.-M."/>
            <person name="Woen H.-Y."/>
            <person name="Kwon S.-W."/>
        </authorList>
    </citation>
    <scope>NUCLEOTIDE SEQUENCE [LARGE SCALE GENOMIC DNA]</scope>
    <source>
        <strain evidence="3 4">H25R-14</strain>
    </source>
</reference>
<dbReference type="InterPro" id="IPR023214">
    <property type="entry name" value="HAD_sf"/>
</dbReference>
<evidence type="ECO:0000313" key="4">
    <source>
        <dbReference type="Proteomes" id="UP000831775"/>
    </source>
</evidence>
<evidence type="ECO:0000313" key="3">
    <source>
        <dbReference type="EMBL" id="UOQ60162.1"/>
    </source>
</evidence>
<dbReference type="SUPFAM" id="SSF53756">
    <property type="entry name" value="UDP-Glycosyltransferase/glycogen phosphorylase"/>
    <property type="match status" value="1"/>
</dbReference>
<dbReference type="NCBIfam" id="NF011071">
    <property type="entry name" value="PRK14501.1"/>
    <property type="match status" value="1"/>
</dbReference>
<sequence length="785" mass="85931">MFDLRDVARGRELVMVSNRLPVDRVRLPDGSAEWRTSPGGLVTAVEPIVRELGCLWVGWAGSTDEEIEPFEIGSMRLAPIPLSSDEMASYYEGFSNGTLWPLYHDVISAPVYHRTWWDSYQRVNRRFAERVAEEAAEGAIVWVHDYQLQLVPEMLRELRPDVTIAFFLHIPFPPRSLFAQLPWRRQITRGLLGADVIGFQRVQDAVNFRFVTERYAGAPARGNTIVIPEAPGRPSRSVLAQEFPISIDAGGFEALAASPEVRHRAQEIREELGTDRTILLGVDRLDYTKGIRHRLKAFEELLEDGEISAQDTVLVQVASPSREQVEAYQRLREEVEVTVGRINGAHGSIGHAPLVYLHRGYSRDEMAALYLAADVAVVTPLRDGMNLVAKEYVACRADEGGALILSEFTGAADELRDALLINPHDIEGVKAAMLRAIHLPRDEQRRRMRSLRRAVYDNDVAHWANQYLGSVAAVAENRSRVLEQAQSPEGPEPTAAPEVFVSSALRARLRRLATAPTLIVASDFDGTLAPIVGRPQDARILPRARQALDVLQESPGVQVILLTGRSIDGLQVTGLESDAWILSASHGAELTGLEAATGGRAGAGTGSGAETEGVASTATGPLSDDEEQRLSRLSRRFDRVFRDEDGVRLERKPFGIVVHTREVAEAERADELLAAAVELGAVPGIQMREGKQVREFSVRTSDKGSALQQIRALLPAAPVLFLGDDVTDEDVFRVLGPDDLGIKVGAGDTAAKERVSDPEAAAMVLAQLSELRTGIVIGTDGIAPH</sequence>
<gene>
    <name evidence="3" type="ORF">MUN76_14150</name>
</gene>
<dbReference type="Proteomes" id="UP000831775">
    <property type="component" value="Chromosome"/>
</dbReference>
<dbReference type="Pfam" id="PF02358">
    <property type="entry name" value="Trehalose_PPase"/>
    <property type="match status" value="1"/>
</dbReference>
<dbReference type="PANTHER" id="PTHR10788">
    <property type="entry name" value="TREHALOSE-6-PHOSPHATE SYNTHASE"/>
    <property type="match status" value="1"/>
</dbReference>
<dbReference type="SUPFAM" id="SSF56784">
    <property type="entry name" value="HAD-like"/>
    <property type="match status" value="1"/>
</dbReference>
<dbReference type="RefSeq" id="WP_244685563.1">
    <property type="nucleotide sequence ID" value="NZ_CP095043.1"/>
</dbReference>
<dbReference type="Gene3D" id="3.30.70.1020">
    <property type="entry name" value="Trehalose-6-phosphate phosphatase related protein, domain 2"/>
    <property type="match status" value="1"/>
</dbReference>
<organism evidence="3 4">
    <name type="scientific">Leucobacter rhizosphaerae</name>
    <dbReference type="NCBI Taxonomy" id="2932245"/>
    <lineage>
        <taxon>Bacteria</taxon>
        <taxon>Bacillati</taxon>
        <taxon>Actinomycetota</taxon>
        <taxon>Actinomycetes</taxon>
        <taxon>Micrococcales</taxon>
        <taxon>Microbacteriaceae</taxon>
        <taxon>Leucobacter</taxon>
    </lineage>
</organism>
<feature type="region of interest" description="Disordered" evidence="2">
    <location>
        <begin position="597"/>
        <end position="629"/>
    </location>
</feature>
<dbReference type="CDD" id="cd03788">
    <property type="entry name" value="GT20_TPS"/>
    <property type="match status" value="1"/>
</dbReference>
<keyword evidence="4" id="KW-1185">Reference proteome</keyword>
<evidence type="ECO:0000256" key="1">
    <source>
        <dbReference type="ARBA" id="ARBA00008799"/>
    </source>
</evidence>
<proteinExistence type="inferred from homology"/>
<protein>
    <submittedName>
        <fullName evidence="3">Bifunctional alpha,alpha-trehalose-phosphate synthase (UDP-forming)/trehalose-phosphatase</fullName>
    </submittedName>
</protein>
<dbReference type="InterPro" id="IPR003337">
    <property type="entry name" value="Trehalose_PPase"/>
</dbReference>
<dbReference type="PANTHER" id="PTHR10788:SF106">
    <property type="entry name" value="BCDNA.GH08860"/>
    <property type="match status" value="1"/>
</dbReference>
<dbReference type="EMBL" id="CP095043">
    <property type="protein sequence ID" value="UOQ60162.1"/>
    <property type="molecule type" value="Genomic_DNA"/>
</dbReference>
<comment type="similarity">
    <text evidence="1">Belongs to the glycosyltransferase 20 family.</text>
</comment>
<dbReference type="Gene3D" id="3.40.50.1000">
    <property type="entry name" value="HAD superfamily/HAD-like"/>
    <property type="match status" value="1"/>
</dbReference>
<name>A0ABY4FV61_9MICO</name>
<dbReference type="Gene3D" id="3.40.50.2000">
    <property type="entry name" value="Glycogen Phosphorylase B"/>
    <property type="match status" value="2"/>
</dbReference>
<dbReference type="InterPro" id="IPR001830">
    <property type="entry name" value="Glyco_trans_20"/>
</dbReference>